<keyword evidence="2" id="KW-1185">Reference proteome</keyword>
<evidence type="ECO:0000313" key="1">
    <source>
        <dbReference type="EMBL" id="GAA4317022.1"/>
    </source>
</evidence>
<dbReference type="EMBL" id="BAABGY010000001">
    <property type="protein sequence ID" value="GAA4317022.1"/>
    <property type="molecule type" value="Genomic_DNA"/>
</dbReference>
<protein>
    <recommendedName>
        <fullName evidence="3">S1/P1 Nuclease</fullName>
    </recommendedName>
</protein>
<dbReference type="SUPFAM" id="SSF48537">
    <property type="entry name" value="Phospholipase C/P1 nuclease"/>
    <property type="match status" value="1"/>
</dbReference>
<dbReference type="Proteomes" id="UP001501725">
    <property type="component" value="Unassembled WGS sequence"/>
</dbReference>
<name>A0ABP8G488_9BACT</name>
<sequence length="325" mass="37147">MSKLKRLLLLGASLCLSLPAACWGFWGHRQINYYAVFLLPPELIAFYKPHITYLSEHAVDPDMRRYLVPAEGPRHYIDIDRYGSYPYPDLPRRWDSAVARYGKDTLEAHGTVPWWVPAMQARLTQAFKEGDAARILKLSAELGHYIGDAHVPLHASSNHNGQKTGQHGIHGLWESRVPELLAREQWSFVIGHAGYIENPSAYIWDRVLESAAAADTVLRLERELSLRYPAQQKVAYEERNGKLTRQYAEGFVRAYDRSMKGMVERRMRAAIYAVASFWYTAWVDAGQPDLKALVKKPPTPEEEAELKRLHEGWRNGAILGRSEEH</sequence>
<dbReference type="Gene3D" id="1.10.575.10">
    <property type="entry name" value="P1 Nuclease"/>
    <property type="match status" value="1"/>
</dbReference>
<evidence type="ECO:0000313" key="2">
    <source>
        <dbReference type="Proteomes" id="UP001501725"/>
    </source>
</evidence>
<reference evidence="2" key="1">
    <citation type="journal article" date="2019" name="Int. J. Syst. Evol. Microbiol.">
        <title>The Global Catalogue of Microorganisms (GCM) 10K type strain sequencing project: providing services to taxonomists for standard genome sequencing and annotation.</title>
        <authorList>
            <consortium name="The Broad Institute Genomics Platform"/>
            <consortium name="The Broad Institute Genome Sequencing Center for Infectious Disease"/>
            <person name="Wu L."/>
            <person name="Ma J."/>
        </authorList>
    </citation>
    <scope>NUCLEOTIDE SEQUENCE [LARGE SCALE GENOMIC DNA]</scope>
    <source>
        <strain evidence="2">JCM 17919</strain>
    </source>
</reference>
<dbReference type="CDD" id="cd10981">
    <property type="entry name" value="ZnPC_S1P1"/>
    <property type="match status" value="1"/>
</dbReference>
<gene>
    <name evidence="1" type="ORF">GCM10023184_00490</name>
</gene>
<dbReference type="InterPro" id="IPR008947">
    <property type="entry name" value="PLipase_C/P1_nuclease_dom_sf"/>
</dbReference>
<organism evidence="1 2">
    <name type="scientific">Flaviaesturariibacter amylovorans</name>
    <dbReference type="NCBI Taxonomy" id="1084520"/>
    <lineage>
        <taxon>Bacteria</taxon>
        <taxon>Pseudomonadati</taxon>
        <taxon>Bacteroidota</taxon>
        <taxon>Chitinophagia</taxon>
        <taxon>Chitinophagales</taxon>
        <taxon>Chitinophagaceae</taxon>
        <taxon>Flaviaestuariibacter</taxon>
    </lineage>
</organism>
<accession>A0ABP8G488</accession>
<proteinExistence type="predicted"/>
<comment type="caution">
    <text evidence="1">The sequence shown here is derived from an EMBL/GenBank/DDBJ whole genome shotgun (WGS) entry which is preliminary data.</text>
</comment>
<dbReference type="RefSeq" id="WP_345252566.1">
    <property type="nucleotide sequence ID" value="NZ_BAABGY010000001.1"/>
</dbReference>
<evidence type="ECO:0008006" key="3">
    <source>
        <dbReference type="Google" id="ProtNLM"/>
    </source>
</evidence>